<dbReference type="GO" id="GO:0010890">
    <property type="term" value="P:positive regulation of triglyceride storage"/>
    <property type="evidence" value="ECO:0007669"/>
    <property type="project" value="TreeGrafter"/>
</dbReference>
<dbReference type="OrthoDB" id="376826at2759"/>
<dbReference type="GO" id="GO:0005829">
    <property type="term" value="C:cytosol"/>
    <property type="evidence" value="ECO:0007669"/>
    <property type="project" value="TreeGrafter"/>
</dbReference>
<dbReference type="Proteomes" id="UP000054007">
    <property type="component" value="Unassembled WGS sequence"/>
</dbReference>
<accession>A0A0D7B269</accession>
<sequence>MSKTEVASAPSDSSLPEFKALARFLNIPLISSSLTTVTETLASNVYTRSPYNTAKGISTSAYKYSEPIQLRFAPLITRADDYANKGFDVVESRYPSVFTTKPEDVTTFVRTRRESASKAIDERVRQPAWQVAQGIDERFTPVLNYVETAYTKVNGDTPPASPEEAPKYQYQRALALSLSVRNQVFTYSAEQLKQFQEHSALVKKASETSQSVSALASSSLSSAQSHAHGLSETMVAELQKLQASSAAVAHSLQESVHNSTSHLQTQIPPHVQELYSEFSQKLGTTVTDLRAIIVDKDIPLQEKLAKMTAEVTETVSPLLENLKSSVQELISRGRAAAPAETPLTNGVNGHAQ</sequence>
<evidence type="ECO:0000313" key="1">
    <source>
        <dbReference type="EMBL" id="KIY64244.1"/>
    </source>
</evidence>
<dbReference type="Gene3D" id="1.20.120.20">
    <property type="entry name" value="Apolipoprotein"/>
    <property type="match status" value="1"/>
</dbReference>
<gene>
    <name evidence="1" type="ORF">CYLTODRAFT_446112</name>
</gene>
<evidence type="ECO:0000313" key="2">
    <source>
        <dbReference type="Proteomes" id="UP000054007"/>
    </source>
</evidence>
<name>A0A0D7B269_9AGAR</name>
<dbReference type="GO" id="GO:0005811">
    <property type="term" value="C:lipid droplet"/>
    <property type="evidence" value="ECO:0007669"/>
    <property type="project" value="TreeGrafter"/>
</dbReference>
<dbReference type="PANTHER" id="PTHR14024">
    <property type="entry name" value="PERILIPIN"/>
    <property type="match status" value="1"/>
</dbReference>
<dbReference type="SUPFAM" id="SSF58113">
    <property type="entry name" value="Apolipoprotein A-I"/>
    <property type="match status" value="1"/>
</dbReference>
<dbReference type="GO" id="GO:0019915">
    <property type="term" value="P:lipid storage"/>
    <property type="evidence" value="ECO:0007669"/>
    <property type="project" value="TreeGrafter"/>
</dbReference>
<protein>
    <recommendedName>
        <fullName evidence="3">Lipid droplet-associated perilipin protein</fullName>
    </recommendedName>
</protein>
<reference evidence="1 2" key="1">
    <citation type="journal article" date="2015" name="Fungal Genet. Biol.">
        <title>Evolution of novel wood decay mechanisms in Agaricales revealed by the genome sequences of Fistulina hepatica and Cylindrobasidium torrendii.</title>
        <authorList>
            <person name="Floudas D."/>
            <person name="Held B.W."/>
            <person name="Riley R."/>
            <person name="Nagy L.G."/>
            <person name="Koehler G."/>
            <person name="Ransdell A.S."/>
            <person name="Younus H."/>
            <person name="Chow J."/>
            <person name="Chiniquy J."/>
            <person name="Lipzen A."/>
            <person name="Tritt A."/>
            <person name="Sun H."/>
            <person name="Haridas S."/>
            <person name="LaButti K."/>
            <person name="Ohm R.A."/>
            <person name="Kues U."/>
            <person name="Blanchette R.A."/>
            <person name="Grigoriev I.V."/>
            <person name="Minto R.E."/>
            <person name="Hibbett D.S."/>
        </authorList>
    </citation>
    <scope>NUCLEOTIDE SEQUENCE [LARGE SCALE GENOMIC DNA]</scope>
    <source>
        <strain evidence="1 2">FP15055 ss-10</strain>
    </source>
</reference>
<organism evidence="1 2">
    <name type="scientific">Cylindrobasidium torrendii FP15055 ss-10</name>
    <dbReference type="NCBI Taxonomy" id="1314674"/>
    <lineage>
        <taxon>Eukaryota</taxon>
        <taxon>Fungi</taxon>
        <taxon>Dikarya</taxon>
        <taxon>Basidiomycota</taxon>
        <taxon>Agaricomycotina</taxon>
        <taxon>Agaricomycetes</taxon>
        <taxon>Agaricomycetidae</taxon>
        <taxon>Agaricales</taxon>
        <taxon>Marasmiineae</taxon>
        <taxon>Physalacriaceae</taxon>
        <taxon>Cylindrobasidium</taxon>
    </lineage>
</organism>
<evidence type="ECO:0008006" key="3">
    <source>
        <dbReference type="Google" id="ProtNLM"/>
    </source>
</evidence>
<dbReference type="PANTHER" id="PTHR14024:SF49">
    <property type="entry name" value="LIPID STORAGE DROPLETS SURFACE-BINDING PROTEIN 1"/>
    <property type="match status" value="1"/>
</dbReference>
<dbReference type="STRING" id="1314674.A0A0D7B269"/>
<proteinExistence type="predicted"/>
<keyword evidence="2" id="KW-1185">Reference proteome</keyword>
<dbReference type="AlphaFoldDB" id="A0A0D7B269"/>
<dbReference type="EMBL" id="KN880646">
    <property type="protein sequence ID" value="KIY64244.1"/>
    <property type="molecule type" value="Genomic_DNA"/>
</dbReference>